<dbReference type="SUPFAM" id="SSF52402">
    <property type="entry name" value="Adenine nucleotide alpha hydrolases-like"/>
    <property type="match status" value="1"/>
</dbReference>
<dbReference type="OrthoDB" id="843225at2759"/>
<feature type="region of interest" description="Disordered" evidence="1">
    <location>
        <begin position="106"/>
        <end position="125"/>
    </location>
</feature>
<feature type="domain" description="UspA" evidence="2">
    <location>
        <begin position="144"/>
        <end position="281"/>
    </location>
</feature>
<proteinExistence type="predicted"/>
<dbReference type="InterPro" id="IPR006016">
    <property type="entry name" value="UspA"/>
</dbReference>
<keyword evidence="5" id="KW-1185">Reference proteome</keyword>
<dbReference type="CDD" id="cd23659">
    <property type="entry name" value="USP_At3g01520-like"/>
    <property type="match status" value="1"/>
</dbReference>
<dbReference type="PANTHER" id="PTHR31964:SF124">
    <property type="entry name" value="ADENINE NUCLEOTIDE ALPHA HYDROLASES-LIKE SUPERFAMILY PROTEIN"/>
    <property type="match status" value="1"/>
</dbReference>
<evidence type="ECO:0000313" key="4">
    <source>
        <dbReference type="EMBL" id="KAD5803209.1"/>
    </source>
</evidence>
<feature type="region of interest" description="Disordered" evidence="1">
    <location>
        <begin position="356"/>
        <end position="385"/>
    </location>
</feature>
<reference evidence="4 5" key="1">
    <citation type="submission" date="2019-05" db="EMBL/GenBank/DDBJ databases">
        <title>Mikania micrantha, genome provides insights into the molecular mechanism of rapid growth.</title>
        <authorList>
            <person name="Liu B."/>
        </authorList>
    </citation>
    <scope>NUCLEOTIDE SEQUENCE [LARGE SCALE GENOMIC DNA]</scope>
    <source>
        <strain evidence="4">NLD-2019</strain>
        <tissue evidence="4">Leaf</tissue>
    </source>
</reference>
<feature type="domain" description="Retrovirus-related Pol polyprotein from transposon TNT 1-94-like beta-barrel" evidence="3">
    <location>
        <begin position="16"/>
        <end position="91"/>
    </location>
</feature>
<feature type="compositionally biased region" description="Low complexity" evidence="1">
    <location>
        <begin position="311"/>
        <end position="330"/>
    </location>
</feature>
<evidence type="ECO:0000259" key="3">
    <source>
        <dbReference type="Pfam" id="PF22936"/>
    </source>
</evidence>
<feature type="compositionally biased region" description="Basic and acidic residues" evidence="1">
    <location>
        <begin position="109"/>
        <end position="125"/>
    </location>
</feature>
<comment type="caution">
    <text evidence="4">The sequence shown here is derived from an EMBL/GenBank/DDBJ whole genome shotgun (WGS) entry which is preliminary data.</text>
</comment>
<accession>A0A5N6P1V8</accession>
<dbReference type="Pfam" id="PF22936">
    <property type="entry name" value="Pol_BBD"/>
    <property type="match status" value="1"/>
</dbReference>
<protein>
    <submittedName>
        <fullName evidence="4">Uncharacterized protein</fullName>
    </submittedName>
</protein>
<organism evidence="4 5">
    <name type="scientific">Mikania micrantha</name>
    <name type="common">bitter vine</name>
    <dbReference type="NCBI Taxonomy" id="192012"/>
    <lineage>
        <taxon>Eukaryota</taxon>
        <taxon>Viridiplantae</taxon>
        <taxon>Streptophyta</taxon>
        <taxon>Embryophyta</taxon>
        <taxon>Tracheophyta</taxon>
        <taxon>Spermatophyta</taxon>
        <taxon>Magnoliopsida</taxon>
        <taxon>eudicotyledons</taxon>
        <taxon>Gunneridae</taxon>
        <taxon>Pentapetalae</taxon>
        <taxon>asterids</taxon>
        <taxon>campanulids</taxon>
        <taxon>Asterales</taxon>
        <taxon>Asteraceae</taxon>
        <taxon>Asteroideae</taxon>
        <taxon>Heliantheae alliance</taxon>
        <taxon>Eupatorieae</taxon>
        <taxon>Mikania</taxon>
    </lineage>
</organism>
<dbReference type="Proteomes" id="UP000326396">
    <property type="component" value="Linkage Group LG15"/>
</dbReference>
<feature type="region of interest" description="Disordered" evidence="1">
    <location>
        <begin position="301"/>
        <end position="332"/>
    </location>
</feature>
<sequence length="385" mass="42759">MFMAVTNDVSNNNHLWFLDSGCSNHMTGLKDSFLHLDDTFKLEANLGDRKKLQVEGKGTVRIQLHGGESKLLGDVYYVPRLEYNLLSVGKHHMTVYCHIKRLKHQTKTSMEEERTGETSDAGDRRYTTEDRLATAEVRRKKNLKVMVAVDEGDVSLYALKWTLDNLFKNHAGAGEEIPVEEPDPEQGMVTVVHVVQPFERYMFPAEPSMYTSAAMVESMRKAQRQNAAQLLSQAYQACKKTKIKAETLILEGDPKEMICQAVEEMNYDLLVVGSRGLGAIKSSMQGFVGKHKRLLCSSREVPGADSEASGLPSSTTLAVPTPTTPSVVPATSPPTIPLGLRWRFRIAIEDDMATEMEVRSSVAREEAGPSHQGRDEAGPSREAYV</sequence>
<name>A0A5N6P1V8_9ASTR</name>
<dbReference type="Pfam" id="PF00582">
    <property type="entry name" value="Usp"/>
    <property type="match status" value="1"/>
</dbReference>
<dbReference type="Gene3D" id="3.40.50.620">
    <property type="entry name" value="HUPs"/>
    <property type="match status" value="1"/>
</dbReference>
<dbReference type="AlphaFoldDB" id="A0A5N6P1V8"/>
<gene>
    <name evidence="4" type="ORF">E3N88_14569</name>
</gene>
<evidence type="ECO:0000256" key="1">
    <source>
        <dbReference type="SAM" id="MobiDB-lite"/>
    </source>
</evidence>
<dbReference type="InterPro" id="IPR014729">
    <property type="entry name" value="Rossmann-like_a/b/a_fold"/>
</dbReference>
<dbReference type="EMBL" id="SZYD01000007">
    <property type="protein sequence ID" value="KAD5803209.1"/>
    <property type="molecule type" value="Genomic_DNA"/>
</dbReference>
<evidence type="ECO:0000259" key="2">
    <source>
        <dbReference type="Pfam" id="PF00582"/>
    </source>
</evidence>
<evidence type="ECO:0000313" key="5">
    <source>
        <dbReference type="Proteomes" id="UP000326396"/>
    </source>
</evidence>
<dbReference type="InterPro" id="IPR054722">
    <property type="entry name" value="PolX-like_BBD"/>
</dbReference>
<dbReference type="PANTHER" id="PTHR31964">
    <property type="entry name" value="ADENINE NUCLEOTIDE ALPHA HYDROLASES-LIKE SUPERFAMILY PROTEIN"/>
    <property type="match status" value="1"/>
</dbReference>